<dbReference type="EMBL" id="JANZXA010000005">
    <property type="protein sequence ID" value="MCT2399854.1"/>
    <property type="molecule type" value="Genomic_DNA"/>
</dbReference>
<keyword evidence="3" id="KW-1185">Reference proteome</keyword>
<dbReference type="PANTHER" id="PTHR34989:SF1">
    <property type="entry name" value="PROTEIN HDED"/>
    <property type="match status" value="1"/>
</dbReference>
<feature type="transmembrane region" description="Helical" evidence="1">
    <location>
        <begin position="87"/>
        <end position="108"/>
    </location>
</feature>
<proteinExistence type="predicted"/>
<evidence type="ECO:0000313" key="2">
    <source>
        <dbReference type="EMBL" id="MCT2399854.1"/>
    </source>
</evidence>
<reference evidence="2" key="1">
    <citation type="submission" date="2022-09" db="EMBL/GenBank/DDBJ databases">
        <title>Novosphingobium sp. Nov., a polycyclic aromatic hydrocarbon-degrading bacterium isolated form mangrove sediments in HongKong.</title>
        <authorList>
            <person name="Hu Z."/>
        </authorList>
    </citation>
    <scope>NUCLEOTIDE SEQUENCE</scope>
    <source>
        <strain evidence="2">HK4-1</strain>
    </source>
</reference>
<name>A0ABT2I4V9_9SPHN</name>
<gene>
    <name evidence="2" type="ORF">NZK81_09855</name>
</gene>
<sequence length="203" mass="22054">MAHASTQPYPSVPVTDWNIFKLPHHNANWFLLRGVLAIAFGIVALLLPGSAILAAAFVFAAFTFSDGLFSLISGLRGARHREERWGALIFNGVVGLTVGVLFVIWPLISTMTYAFLLVAFMAAFYLATGIGQIAAAVRLRKEIRGEWVLALLGVSAVLFSGALVYLLWTYPGLTLLTAAWLIGFYAMMSGAFLIALSFRLRLG</sequence>
<comment type="caution">
    <text evidence="2">The sequence shown here is derived from an EMBL/GenBank/DDBJ whole genome shotgun (WGS) entry which is preliminary data.</text>
</comment>
<feature type="transmembrane region" description="Helical" evidence="1">
    <location>
        <begin position="147"/>
        <end position="168"/>
    </location>
</feature>
<evidence type="ECO:0000313" key="3">
    <source>
        <dbReference type="Proteomes" id="UP001165583"/>
    </source>
</evidence>
<feature type="transmembrane region" description="Helical" evidence="1">
    <location>
        <begin position="174"/>
        <end position="198"/>
    </location>
</feature>
<keyword evidence="1" id="KW-0472">Membrane</keyword>
<evidence type="ECO:0000256" key="1">
    <source>
        <dbReference type="SAM" id="Phobius"/>
    </source>
</evidence>
<feature type="transmembrane region" description="Helical" evidence="1">
    <location>
        <begin position="53"/>
        <end position="75"/>
    </location>
</feature>
<feature type="transmembrane region" description="Helical" evidence="1">
    <location>
        <begin position="114"/>
        <end position="135"/>
    </location>
</feature>
<protein>
    <submittedName>
        <fullName evidence="2">DUF308 domain-containing protein</fullName>
    </submittedName>
</protein>
<dbReference type="PANTHER" id="PTHR34989">
    <property type="entry name" value="PROTEIN HDED"/>
    <property type="match status" value="1"/>
</dbReference>
<accession>A0ABT2I4V9</accession>
<dbReference type="InterPro" id="IPR052712">
    <property type="entry name" value="Acid_resist_chaperone_HdeD"/>
</dbReference>
<dbReference type="Proteomes" id="UP001165583">
    <property type="component" value="Unassembled WGS sequence"/>
</dbReference>
<dbReference type="Pfam" id="PF03729">
    <property type="entry name" value="DUF308"/>
    <property type="match status" value="2"/>
</dbReference>
<keyword evidence="1" id="KW-1133">Transmembrane helix</keyword>
<keyword evidence="1" id="KW-0812">Transmembrane</keyword>
<dbReference type="InterPro" id="IPR005325">
    <property type="entry name" value="DUF308_memb"/>
</dbReference>
<feature type="transmembrane region" description="Helical" evidence="1">
    <location>
        <begin position="30"/>
        <end position="47"/>
    </location>
</feature>
<organism evidence="2 3">
    <name type="scientific">Novosphingobium mangrovi</name>
    <name type="common">ex Huang et al. 2023</name>
    <dbReference type="NCBI Taxonomy" id="2976432"/>
    <lineage>
        <taxon>Bacteria</taxon>
        <taxon>Pseudomonadati</taxon>
        <taxon>Pseudomonadota</taxon>
        <taxon>Alphaproteobacteria</taxon>
        <taxon>Sphingomonadales</taxon>
        <taxon>Sphingomonadaceae</taxon>
        <taxon>Novosphingobium</taxon>
    </lineage>
</organism>